<dbReference type="OrthoDB" id="2119228at2759"/>
<reference evidence="3 4" key="1">
    <citation type="submission" date="2018-05" db="EMBL/GenBank/DDBJ databases">
        <title>Genome sequencing and assembly of the regulated plant pathogen Lachnellula willkommii and related sister species for the development of diagnostic species identification markers.</title>
        <authorList>
            <person name="Giroux E."/>
            <person name="Bilodeau G."/>
        </authorList>
    </citation>
    <scope>NUCLEOTIDE SEQUENCE [LARGE SCALE GENOMIC DNA]</scope>
    <source>
        <strain evidence="3 4">CBS 268.59</strain>
    </source>
</reference>
<dbReference type="AlphaFoldDB" id="A0A8T9C6Z5"/>
<dbReference type="InterPro" id="IPR036514">
    <property type="entry name" value="SGNH_hydro_sf"/>
</dbReference>
<dbReference type="Proteomes" id="UP000469558">
    <property type="component" value="Unassembled WGS sequence"/>
</dbReference>
<evidence type="ECO:0000313" key="4">
    <source>
        <dbReference type="Proteomes" id="UP000469558"/>
    </source>
</evidence>
<protein>
    <submittedName>
        <fullName evidence="3">Multidomain esterase</fullName>
    </submittedName>
</protein>
<dbReference type="SUPFAM" id="SSF52266">
    <property type="entry name" value="SGNH hydrolase"/>
    <property type="match status" value="1"/>
</dbReference>
<evidence type="ECO:0000256" key="1">
    <source>
        <dbReference type="SAM" id="SignalP"/>
    </source>
</evidence>
<feature type="chain" id="PRO_5035816031" evidence="1">
    <location>
        <begin position="20"/>
        <end position="249"/>
    </location>
</feature>
<comment type="caution">
    <text evidence="3">The sequence shown here is derived from an EMBL/GenBank/DDBJ whole genome shotgun (WGS) entry which is preliminary data.</text>
</comment>
<dbReference type="InterPro" id="IPR051532">
    <property type="entry name" value="Ester_Hydrolysis_Enzymes"/>
</dbReference>
<feature type="signal peptide" evidence="1">
    <location>
        <begin position="1"/>
        <end position="19"/>
    </location>
</feature>
<feature type="domain" description="SGNH hydrolase-type esterase" evidence="2">
    <location>
        <begin position="31"/>
        <end position="209"/>
    </location>
</feature>
<evidence type="ECO:0000259" key="2">
    <source>
        <dbReference type="Pfam" id="PF13472"/>
    </source>
</evidence>
<dbReference type="Gene3D" id="3.40.50.1110">
    <property type="entry name" value="SGNH hydrolase"/>
    <property type="match status" value="1"/>
</dbReference>
<gene>
    <name evidence="3" type="primary">cesA_2</name>
    <name evidence="3" type="ORF">LSUE1_G006250</name>
</gene>
<dbReference type="CDD" id="cd01833">
    <property type="entry name" value="XynB_like"/>
    <property type="match status" value="1"/>
</dbReference>
<dbReference type="InterPro" id="IPR013830">
    <property type="entry name" value="SGNH_hydro"/>
</dbReference>
<dbReference type="PANTHER" id="PTHR30383:SF2">
    <property type="entry name" value="CELLULOSE-BINDING PROTEIN"/>
    <property type="match status" value="1"/>
</dbReference>
<evidence type="ECO:0000313" key="3">
    <source>
        <dbReference type="EMBL" id="TVY81445.1"/>
    </source>
</evidence>
<dbReference type="GO" id="GO:0004622">
    <property type="term" value="F:phosphatidylcholine lysophospholipase activity"/>
    <property type="evidence" value="ECO:0007669"/>
    <property type="project" value="TreeGrafter"/>
</dbReference>
<dbReference type="Pfam" id="PF13472">
    <property type="entry name" value="Lipase_GDSL_2"/>
    <property type="match status" value="1"/>
</dbReference>
<sequence>MRGINLLLASACFLAPVMAQTKLRIILLVPLGDSITEITCWRTILWDHLTTAGVADKIQFVGTMTDNTQACIGTSTWDHHHEGHSGYLAIDVASTYLEGWLAAARPDVVMFMLGTNDVANGHNTSEILAAYTTMVQQMRASNPKMQIIIDLIIPLPLRSVEVMNLNAAIPAWAQSQNSTTSPIFIADCFTGFPASDLRDGVHPNDGGDQIIASRLYPIVLPIINQSMTSNSKGLVGNLLGGLLSLLGLS</sequence>
<name>A0A8T9C6Z5_9HELO</name>
<keyword evidence="4" id="KW-1185">Reference proteome</keyword>
<proteinExistence type="predicted"/>
<keyword evidence="1" id="KW-0732">Signal</keyword>
<organism evidence="3 4">
    <name type="scientific">Lachnellula suecica</name>
    <dbReference type="NCBI Taxonomy" id="602035"/>
    <lineage>
        <taxon>Eukaryota</taxon>
        <taxon>Fungi</taxon>
        <taxon>Dikarya</taxon>
        <taxon>Ascomycota</taxon>
        <taxon>Pezizomycotina</taxon>
        <taxon>Leotiomycetes</taxon>
        <taxon>Helotiales</taxon>
        <taxon>Lachnaceae</taxon>
        <taxon>Lachnellula</taxon>
    </lineage>
</organism>
<accession>A0A8T9C6Z5</accession>
<dbReference type="PANTHER" id="PTHR30383">
    <property type="entry name" value="THIOESTERASE 1/PROTEASE 1/LYSOPHOSPHOLIPASE L1"/>
    <property type="match status" value="1"/>
</dbReference>
<dbReference type="EMBL" id="QGMK01000478">
    <property type="protein sequence ID" value="TVY81445.1"/>
    <property type="molecule type" value="Genomic_DNA"/>
</dbReference>